<evidence type="ECO:0000256" key="1">
    <source>
        <dbReference type="SAM" id="MobiDB-lite"/>
    </source>
</evidence>
<dbReference type="EMBL" id="QPEX01000010">
    <property type="protein sequence ID" value="RCS54542.1"/>
    <property type="molecule type" value="Genomic_DNA"/>
</dbReference>
<evidence type="ECO:0000313" key="5">
    <source>
        <dbReference type="Proteomes" id="UP000253562"/>
    </source>
</evidence>
<dbReference type="SUPFAM" id="SSF49452">
    <property type="entry name" value="Starch-binding domain-like"/>
    <property type="match status" value="1"/>
</dbReference>
<accession>A0A368KYW6</accession>
<feature type="transmembrane region" description="Helical" evidence="2">
    <location>
        <begin position="49"/>
        <end position="70"/>
    </location>
</feature>
<dbReference type="InterPro" id="IPR008756">
    <property type="entry name" value="Peptidase_M56"/>
</dbReference>
<protein>
    <recommendedName>
        <fullName evidence="3">Peptidase M56 domain-containing protein</fullName>
    </recommendedName>
</protein>
<dbReference type="OrthoDB" id="222215at2"/>
<feature type="compositionally biased region" description="Polar residues" evidence="1">
    <location>
        <begin position="1157"/>
        <end position="1171"/>
    </location>
</feature>
<dbReference type="GO" id="GO:0030246">
    <property type="term" value="F:carbohydrate binding"/>
    <property type="evidence" value="ECO:0007669"/>
    <property type="project" value="InterPro"/>
</dbReference>
<keyword evidence="2" id="KW-0472">Membrane</keyword>
<dbReference type="Pfam" id="PF13620">
    <property type="entry name" value="CarboxypepD_reg"/>
    <property type="match status" value="2"/>
</dbReference>
<comment type="caution">
    <text evidence="4">The sequence shown here is derived from an EMBL/GenBank/DDBJ whole genome shotgun (WGS) entry which is preliminary data.</text>
</comment>
<sequence length="1644" mass="178240">MNVSLLIAYAWWLSGLLLTLSLKALLLSILVWAGLTIARVRSATWAHRAWSFCLLALLGMPLLAVLAPSIPVPGTEFLAWQAPPPQAEVASANVPPTIPVTAAEPTTQPLPAKPLEASLPPAENTPSGPTLPQIAPPMAETHTPVAAAPVVLPAPNNPPTSSTWPRGIDGLVVLVAAIYLTGGLVMSVRLAWAVYHCRQLLQDSHRVELPSAVAHLAGSAKVVQSSAITVPLCQGIWQPTILLPADWKTWDASLLAMVLSHEAEHLRRRDPLTACLAAICTTLYWFHPTSWWLQHSLTDLAEHACDDAVIGETGERNQYARILLEMAARVSQQHGRLQPLSVGMARKSEIEERVERAIDTQRPLAKRIGLQDSTILLILIGATAITTAGLTLASQALAQEDAAQQDPQSIQGNVLLPDGQPAVGAEVRLLTYNQAKSNYDHFTTQTDAEGKFQFTDIKPGNHRIAAFYKDMATRAKRFKQQRVNPGDQVELKLSSAPSLVVKVLQDSDDTPIPDARVRLPWSDLQRDHSTNAAGIAVIHGLTAEDWPFEVQAKGYGEESQTIKLSSNDSFPITVKLKPGFAAYGTVRDDQGNPVSDVGLSAFEEGLRGGQLEYTTTDAAGKFRFDYLPFRAIKLFVTKDGYEAISPVLQPNGTPMGEQLFDITLPRSPFGGSITGRVLAPKGKPIPGAKLSNYGRSSNLVRETETDANGKYLLESLYELFGQRIVFVQAEGFAPQKLTVTPGPQDKPAVYDITLEPGRTITGTVLDDNDQPLAGVSVIYRGPIGDEIELRRATETNGEGTFTLTSLTPLAPLTFRKPNYSTILQQDFPIDSTEPIIVRMLPAGMIRGTVVDDQTGQPVTNYTIKINFSPDKKPDDASGSLSGEIASNGERVVDAKGAFEIRQLVAKMPLQVTIQADGYQKEIHTRVVAATEANAEPEEFRLKAIDRSMLKTFAGQVVDAAGKAVPGVQLRLIAANKRRSGFRNAFPFNWNMVQLGQLESMAQVSQFLTATTDNEGRFRFEEVLPSPDIEIAYWGGGVSQGRKTGVERLDEQERTNIVISTQATGSLKGLINRDRFKEISDIRLGGQEKSYGATLSNNGTSYELNDISPGKYQIQVYGPVQESMRYGRPSRNADVIYRVPVVIEPGTQKTVDLGMEETSPNQPETESMSAQPQPTPPPFDGEVPADHIRLAGQVLTPAGQGIPQAKLWLPKTYREILVETVADDEGRFSLLVPRQAVAEDRTYSIGTLWGYAAGHQIGSISVAPQLKQDSTEPIGLILAEATDAAIYIESTSGQPVVGARVGPLNYKTEKGFELVPVTVQELLSGVTNTQGQIQLPACSPKRLRSVIVTADSYGEQHIHLETGDNAPSINTIELKPAGHVEGQLTATSDLDFTGTKISVSPTNFGSSGSSGNATTTADAQGKFVIAELAEGEYVIHARLPGEDKRFQARPPGPLNVDAKKTSQVTIPFEPTIEVRGKVLTQDKKQPVPGAWLIVSQGGFLNIQHAFSDEDGSYTARVLPGQSVSVQLISKPTKYMHWLEDNSTPHTSDIPLDAQEFELPPIELRPTYPTEGKLMDAYDRPIPNAEVIAIQQGRIAFQAKTDAEGKFTLQLPPGFKIEEYSVTTGGSAIRITPKVASESPLVLQLP</sequence>
<dbReference type="InterPro" id="IPR013784">
    <property type="entry name" value="Carb-bd-like_fold"/>
</dbReference>
<feature type="transmembrane region" description="Helical" evidence="2">
    <location>
        <begin position="12"/>
        <end position="37"/>
    </location>
</feature>
<dbReference type="Proteomes" id="UP000253562">
    <property type="component" value="Unassembled WGS sequence"/>
</dbReference>
<dbReference type="InterPro" id="IPR008969">
    <property type="entry name" value="CarboxyPept-like_regulatory"/>
</dbReference>
<organism evidence="4 5">
    <name type="scientific">Bremerella cremea</name>
    <dbReference type="NCBI Taxonomy" id="1031537"/>
    <lineage>
        <taxon>Bacteria</taxon>
        <taxon>Pseudomonadati</taxon>
        <taxon>Planctomycetota</taxon>
        <taxon>Planctomycetia</taxon>
        <taxon>Pirellulales</taxon>
        <taxon>Pirellulaceae</taxon>
        <taxon>Bremerella</taxon>
    </lineage>
</organism>
<proteinExistence type="predicted"/>
<reference evidence="4 5" key="1">
    <citation type="submission" date="2018-07" db="EMBL/GenBank/DDBJ databases">
        <title>Comparative genomes isolates from brazilian mangrove.</title>
        <authorList>
            <person name="De Araujo J.E."/>
            <person name="Taketani R.G."/>
            <person name="Silva M.C.P."/>
            <person name="Lourenco M.V."/>
            <person name="Oliveira V.M."/>
            <person name="Andreote F.D."/>
        </authorList>
    </citation>
    <scope>NUCLEOTIDE SEQUENCE [LARGE SCALE GENOMIC DNA]</scope>
    <source>
        <strain evidence="4 5">HEX PRIS-MGV</strain>
    </source>
</reference>
<dbReference type="InterPro" id="IPR052173">
    <property type="entry name" value="Beta-lactam_resp_regulator"/>
</dbReference>
<feature type="domain" description="Peptidase M56" evidence="3">
    <location>
        <begin position="172"/>
        <end position="355"/>
    </location>
</feature>
<feature type="region of interest" description="Disordered" evidence="1">
    <location>
        <begin position="100"/>
        <end position="137"/>
    </location>
</feature>
<dbReference type="PANTHER" id="PTHR34978:SF3">
    <property type="entry name" value="SLR0241 PROTEIN"/>
    <property type="match status" value="1"/>
</dbReference>
<dbReference type="Pfam" id="PF05569">
    <property type="entry name" value="Peptidase_M56"/>
    <property type="match status" value="1"/>
</dbReference>
<keyword evidence="2" id="KW-0812">Transmembrane</keyword>
<dbReference type="PANTHER" id="PTHR34978">
    <property type="entry name" value="POSSIBLE SENSOR-TRANSDUCER PROTEIN BLAR"/>
    <property type="match status" value="1"/>
</dbReference>
<feature type="region of interest" description="Disordered" evidence="1">
    <location>
        <begin position="1152"/>
        <end position="1175"/>
    </location>
</feature>
<evidence type="ECO:0000259" key="3">
    <source>
        <dbReference type="Pfam" id="PF05569"/>
    </source>
</evidence>
<dbReference type="CDD" id="cd07341">
    <property type="entry name" value="M56_BlaR1_MecR1_like"/>
    <property type="match status" value="1"/>
</dbReference>
<dbReference type="Gene3D" id="2.60.40.1120">
    <property type="entry name" value="Carboxypeptidase-like, regulatory domain"/>
    <property type="match status" value="3"/>
</dbReference>
<name>A0A368KYW6_9BACT</name>
<feature type="transmembrane region" description="Helical" evidence="2">
    <location>
        <begin position="171"/>
        <end position="192"/>
    </location>
</feature>
<gene>
    <name evidence="4" type="ORF">DTL42_05230</name>
</gene>
<evidence type="ECO:0000256" key="2">
    <source>
        <dbReference type="SAM" id="Phobius"/>
    </source>
</evidence>
<dbReference type="SUPFAM" id="SSF49464">
    <property type="entry name" value="Carboxypeptidase regulatory domain-like"/>
    <property type="match status" value="5"/>
</dbReference>
<evidence type="ECO:0000313" key="4">
    <source>
        <dbReference type="EMBL" id="RCS54542.1"/>
    </source>
</evidence>
<feature type="transmembrane region" description="Helical" evidence="2">
    <location>
        <begin position="375"/>
        <end position="398"/>
    </location>
</feature>
<keyword evidence="2" id="KW-1133">Transmembrane helix</keyword>
<dbReference type="RefSeq" id="WP_114367607.1">
    <property type="nucleotide sequence ID" value="NZ_QPEX01000010.1"/>
</dbReference>